<dbReference type="InterPro" id="IPR000829">
    <property type="entry name" value="DAGK"/>
</dbReference>
<feature type="binding site" evidence="16">
    <location>
        <position position="65"/>
    </location>
    <ligand>
        <name>substrate</name>
    </ligand>
</feature>
<dbReference type="STRING" id="1798704.A3J93_01405"/>
<comment type="subcellular location">
    <subcellularLocation>
        <location evidence="1">Cell membrane</location>
        <topology evidence="1">Multi-pass membrane protein</topology>
    </subcellularLocation>
</comment>
<dbReference type="PANTHER" id="PTHR34299:SF1">
    <property type="entry name" value="DIACYLGLYCEROL KINASE"/>
    <property type="match status" value="1"/>
</dbReference>
<keyword evidence="6 19" id="KW-0812">Transmembrane</keyword>
<evidence type="ECO:0000256" key="3">
    <source>
        <dbReference type="ARBA" id="ARBA00022475"/>
    </source>
</evidence>
<keyword evidence="9 17" id="KW-0067">ATP-binding</keyword>
<keyword evidence="4" id="KW-0444">Lipid biosynthesis</keyword>
<dbReference type="GO" id="GO:0016301">
    <property type="term" value="F:kinase activity"/>
    <property type="evidence" value="ECO:0007669"/>
    <property type="project" value="UniProtKB-KW"/>
</dbReference>
<evidence type="ECO:0000256" key="14">
    <source>
        <dbReference type="ARBA" id="ARBA00023264"/>
    </source>
</evidence>
<comment type="caution">
    <text evidence="20">The sequence shown here is derived from an EMBL/GenBank/DDBJ whole genome shotgun (WGS) entry which is preliminary data.</text>
</comment>
<keyword evidence="7 17" id="KW-0547">Nucleotide-binding</keyword>
<keyword evidence="5" id="KW-0808">Transferase</keyword>
<keyword evidence="14" id="KW-1208">Phospholipid metabolism</keyword>
<evidence type="ECO:0000256" key="8">
    <source>
        <dbReference type="ARBA" id="ARBA00022777"/>
    </source>
</evidence>
<evidence type="ECO:0000256" key="15">
    <source>
        <dbReference type="PIRSR" id="PIRSR600829-1"/>
    </source>
</evidence>
<evidence type="ECO:0000256" key="13">
    <source>
        <dbReference type="ARBA" id="ARBA00023209"/>
    </source>
</evidence>
<feature type="transmembrane region" description="Helical" evidence="19">
    <location>
        <begin position="92"/>
        <end position="117"/>
    </location>
</feature>
<feature type="transmembrane region" description="Helical" evidence="19">
    <location>
        <begin position="27"/>
        <end position="45"/>
    </location>
</feature>
<dbReference type="InterPro" id="IPR033717">
    <property type="entry name" value="UDPK"/>
</dbReference>
<evidence type="ECO:0000256" key="6">
    <source>
        <dbReference type="ARBA" id="ARBA00022692"/>
    </source>
</evidence>
<evidence type="ECO:0000256" key="19">
    <source>
        <dbReference type="SAM" id="Phobius"/>
    </source>
</evidence>
<dbReference type="PANTHER" id="PTHR34299">
    <property type="entry name" value="DIACYLGLYCEROL KINASE"/>
    <property type="match status" value="1"/>
</dbReference>
<protein>
    <recommendedName>
        <fullName evidence="22">Diacylglycerol kinase</fullName>
    </recommendedName>
</protein>
<gene>
    <name evidence="20" type="ORF">A3J93_01405</name>
</gene>
<feature type="transmembrane region" description="Helical" evidence="19">
    <location>
        <begin position="51"/>
        <end position="71"/>
    </location>
</feature>
<evidence type="ECO:0000256" key="17">
    <source>
        <dbReference type="PIRSR" id="PIRSR600829-3"/>
    </source>
</evidence>
<feature type="binding site" evidence="17">
    <location>
        <begin position="90"/>
        <end position="91"/>
    </location>
    <ligand>
        <name>ATP</name>
        <dbReference type="ChEBI" id="CHEBI:30616"/>
    </ligand>
</feature>
<dbReference type="EMBL" id="MFQZ01000001">
    <property type="protein sequence ID" value="OGH88735.1"/>
    <property type="molecule type" value="Genomic_DNA"/>
</dbReference>
<comment type="similarity">
    <text evidence="2">Belongs to the bacterial diacylglycerol kinase family.</text>
</comment>
<name>A0A1F6NXU7_9BACT</name>
<evidence type="ECO:0000313" key="20">
    <source>
        <dbReference type="EMBL" id="OGH88735.1"/>
    </source>
</evidence>
<evidence type="ECO:0000313" key="21">
    <source>
        <dbReference type="Proteomes" id="UP000177907"/>
    </source>
</evidence>
<evidence type="ECO:0000256" key="10">
    <source>
        <dbReference type="ARBA" id="ARBA00022989"/>
    </source>
</evidence>
<evidence type="ECO:0000256" key="11">
    <source>
        <dbReference type="ARBA" id="ARBA00023098"/>
    </source>
</evidence>
<dbReference type="Proteomes" id="UP000177907">
    <property type="component" value="Unassembled WGS sequence"/>
</dbReference>
<dbReference type="AlphaFoldDB" id="A0A1F6NXU7"/>
<keyword evidence="8" id="KW-0418">Kinase</keyword>
<dbReference type="GO" id="GO:0005524">
    <property type="term" value="F:ATP binding"/>
    <property type="evidence" value="ECO:0007669"/>
    <property type="project" value="UniProtKB-KW"/>
</dbReference>
<feature type="binding site" evidence="17">
    <location>
        <position position="72"/>
    </location>
    <ligand>
        <name>ATP</name>
        <dbReference type="ChEBI" id="CHEBI:30616"/>
    </ligand>
</feature>
<evidence type="ECO:0000256" key="18">
    <source>
        <dbReference type="PIRSR" id="PIRSR600829-4"/>
    </source>
</evidence>
<evidence type="ECO:0000256" key="2">
    <source>
        <dbReference type="ARBA" id="ARBA00005967"/>
    </source>
</evidence>
<sequence length="118" mass="13276">MSTKKITESFYHACRGLQSVFRSERNFRFQVLAGVVALALALYLPLKIWELILVILMVILVLLAEIVNTVFEYFTDLLKPRLHHYVEAVKDIMAGGVLVASVGAVVIGLLIFLPYLIK</sequence>
<keyword evidence="12 19" id="KW-0472">Membrane</keyword>
<keyword evidence="10 19" id="KW-1133">Transmembrane helix</keyword>
<dbReference type="Pfam" id="PF01219">
    <property type="entry name" value="DAGK_prokar"/>
    <property type="match status" value="1"/>
</dbReference>
<keyword evidence="18" id="KW-0479">Metal-binding</keyword>
<proteinExistence type="inferred from homology"/>
<accession>A0A1F6NXU7</accession>
<feature type="binding site" evidence="17">
    <location>
        <position position="24"/>
    </location>
    <ligand>
        <name>ATP</name>
        <dbReference type="ChEBI" id="CHEBI:30616"/>
    </ligand>
</feature>
<evidence type="ECO:0000256" key="16">
    <source>
        <dbReference type="PIRSR" id="PIRSR600829-2"/>
    </source>
</evidence>
<keyword evidence="13" id="KW-0594">Phospholipid biosynthesis</keyword>
<reference evidence="20 21" key="1">
    <citation type="journal article" date="2016" name="Nat. Commun.">
        <title>Thousands of microbial genomes shed light on interconnected biogeochemical processes in an aquifer system.</title>
        <authorList>
            <person name="Anantharaman K."/>
            <person name="Brown C.T."/>
            <person name="Hug L.A."/>
            <person name="Sharon I."/>
            <person name="Castelle C.J."/>
            <person name="Probst A.J."/>
            <person name="Thomas B.C."/>
            <person name="Singh A."/>
            <person name="Wilkins M.J."/>
            <person name="Karaoz U."/>
            <person name="Brodie E.L."/>
            <person name="Williams K.H."/>
            <person name="Hubbard S.S."/>
            <person name="Banfield J.F."/>
        </authorList>
    </citation>
    <scope>NUCLEOTIDE SEQUENCE [LARGE SCALE GENOMIC DNA]</scope>
</reference>
<dbReference type="CDD" id="cd14265">
    <property type="entry name" value="UDPK_IM_like"/>
    <property type="match status" value="1"/>
</dbReference>
<keyword evidence="18" id="KW-0460">Magnesium</keyword>
<dbReference type="GO" id="GO:0046872">
    <property type="term" value="F:metal ion binding"/>
    <property type="evidence" value="ECO:0007669"/>
    <property type="project" value="UniProtKB-KW"/>
</dbReference>
<dbReference type="Gene3D" id="1.10.287.3610">
    <property type="match status" value="1"/>
</dbReference>
<keyword evidence="3" id="KW-1003">Cell membrane</keyword>
<evidence type="ECO:0000256" key="12">
    <source>
        <dbReference type="ARBA" id="ARBA00023136"/>
    </source>
</evidence>
<evidence type="ECO:0008006" key="22">
    <source>
        <dbReference type="Google" id="ProtNLM"/>
    </source>
</evidence>
<evidence type="ECO:0000256" key="7">
    <source>
        <dbReference type="ARBA" id="ARBA00022741"/>
    </source>
</evidence>
<evidence type="ECO:0000256" key="5">
    <source>
        <dbReference type="ARBA" id="ARBA00022679"/>
    </source>
</evidence>
<feature type="active site" description="Proton acceptor" evidence="15">
    <location>
        <position position="65"/>
    </location>
</feature>
<organism evidence="20 21">
    <name type="scientific">Candidatus Magasanikbacteria bacterium RIFOXYC2_FULL_42_28</name>
    <dbReference type="NCBI Taxonomy" id="1798704"/>
    <lineage>
        <taxon>Bacteria</taxon>
        <taxon>Candidatus Magasanikiibacteriota</taxon>
    </lineage>
</organism>
<dbReference type="GO" id="GO:0008654">
    <property type="term" value="P:phospholipid biosynthetic process"/>
    <property type="evidence" value="ECO:0007669"/>
    <property type="project" value="UniProtKB-KW"/>
</dbReference>
<evidence type="ECO:0000256" key="4">
    <source>
        <dbReference type="ARBA" id="ARBA00022516"/>
    </source>
</evidence>
<dbReference type="InterPro" id="IPR036945">
    <property type="entry name" value="DAGK_sf"/>
</dbReference>
<evidence type="ECO:0000256" key="1">
    <source>
        <dbReference type="ARBA" id="ARBA00004651"/>
    </source>
</evidence>
<feature type="binding site" evidence="18">
    <location>
        <position position="72"/>
    </location>
    <ligand>
        <name>a divalent metal cation</name>
        <dbReference type="ChEBI" id="CHEBI:60240"/>
    </ligand>
</feature>
<comment type="cofactor">
    <cofactor evidence="18">
        <name>Mg(2+)</name>
        <dbReference type="ChEBI" id="CHEBI:18420"/>
    </cofactor>
    <text evidence="18">Mn(2+), Zn(2+), Cd(2+) and Co(2+) support activity to lesser extents.</text>
</comment>
<evidence type="ECO:0000256" key="9">
    <source>
        <dbReference type="ARBA" id="ARBA00022840"/>
    </source>
</evidence>
<dbReference type="GO" id="GO:0005886">
    <property type="term" value="C:plasma membrane"/>
    <property type="evidence" value="ECO:0007669"/>
    <property type="project" value="UniProtKB-SubCell"/>
</dbReference>
<feature type="binding site" evidence="18">
    <location>
        <position position="24"/>
    </location>
    <ligand>
        <name>a divalent metal cation</name>
        <dbReference type="ChEBI" id="CHEBI:60240"/>
    </ligand>
</feature>
<keyword evidence="11" id="KW-0443">Lipid metabolism</keyword>